<dbReference type="PANTHER" id="PTHR43544">
    <property type="entry name" value="SHORT-CHAIN DEHYDROGENASE/REDUCTASE"/>
    <property type="match status" value="1"/>
</dbReference>
<feature type="domain" description="Ketoreductase" evidence="3">
    <location>
        <begin position="2"/>
        <end position="144"/>
    </location>
</feature>
<dbReference type="CDD" id="cd05325">
    <property type="entry name" value="carb_red_sniffer_like_SDR_c"/>
    <property type="match status" value="1"/>
</dbReference>
<proteinExistence type="inferred from homology"/>
<protein>
    <recommendedName>
        <fullName evidence="3">Ketoreductase domain-containing protein</fullName>
    </recommendedName>
</protein>
<comment type="similarity">
    <text evidence="1 2">Belongs to the short-chain dehydrogenases/reductases (SDR) family.</text>
</comment>
<evidence type="ECO:0000313" key="5">
    <source>
        <dbReference type="Proteomes" id="UP001610335"/>
    </source>
</evidence>
<dbReference type="Pfam" id="PF00106">
    <property type="entry name" value="adh_short"/>
    <property type="match status" value="1"/>
</dbReference>
<evidence type="ECO:0000256" key="2">
    <source>
        <dbReference type="RuleBase" id="RU000363"/>
    </source>
</evidence>
<organism evidence="4 5">
    <name type="scientific">Aspergillus cavernicola</name>
    <dbReference type="NCBI Taxonomy" id="176166"/>
    <lineage>
        <taxon>Eukaryota</taxon>
        <taxon>Fungi</taxon>
        <taxon>Dikarya</taxon>
        <taxon>Ascomycota</taxon>
        <taxon>Pezizomycotina</taxon>
        <taxon>Eurotiomycetes</taxon>
        <taxon>Eurotiomycetidae</taxon>
        <taxon>Eurotiales</taxon>
        <taxon>Aspergillaceae</taxon>
        <taxon>Aspergillus</taxon>
        <taxon>Aspergillus subgen. Nidulantes</taxon>
    </lineage>
</organism>
<dbReference type="Proteomes" id="UP001610335">
    <property type="component" value="Unassembled WGS sequence"/>
</dbReference>
<evidence type="ECO:0000313" key="4">
    <source>
        <dbReference type="EMBL" id="KAL2820137.1"/>
    </source>
</evidence>
<dbReference type="SUPFAM" id="SSF51735">
    <property type="entry name" value="NAD(P)-binding Rossmann-fold domains"/>
    <property type="match status" value="1"/>
</dbReference>
<dbReference type="Gene3D" id="3.40.50.720">
    <property type="entry name" value="NAD(P)-binding Rossmann-like Domain"/>
    <property type="match status" value="1"/>
</dbReference>
<comment type="caution">
    <text evidence="4">The sequence shown here is derived from an EMBL/GenBank/DDBJ whole genome shotgun (WGS) entry which is preliminary data.</text>
</comment>
<dbReference type="InterPro" id="IPR051468">
    <property type="entry name" value="Fungal_SecMetab_SDRs"/>
</dbReference>
<reference evidence="4 5" key="1">
    <citation type="submission" date="2024-07" db="EMBL/GenBank/DDBJ databases">
        <title>Section-level genome sequencing and comparative genomics of Aspergillus sections Usti and Cavernicolus.</title>
        <authorList>
            <consortium name="Lawrence Berkeley National Laboratory"/>
            <person name="Nybo J.L."/>
            <person name="Vesth T.C."/>
            <person name="Theobald S."/>
            <person name="Frisvad J.C."/>
            <person name="Larsen T.O."/>
            <person name="Kjaerboelling I."/>
            <person name="Rothschild-Mancinelli K."/>
            <person name="Lyhne E.K."/>
            <person name="Kogle M.E."/>
            <person name="Barry K."/>
            <person name="Clum A."/>
            <person name="Na H."/>
            <person name="Ledsgaard L."/>
            <person name="Lin J."/>
            <person name="Lipzen A."/>
            <person name="Kuo A."/>
            <person name="Riley R."/>
            <person name="Mondo S."/>
            <person name="LaButti K."/>
            <person name="Haridas S."/>
            <person name="Pangalinan J."/>
            <person name="Salamov A.A."/>
            <person name="Simmons B.A."/>
            <person name="Magnuson J.K."/>
            <person name="Chen J."/>
            <person name="Drula E."/>
            <person name="Henrissat B."/>
            <person name="Wiebenga A."/>
            <person name="Lubbers R.J."/>
            <person name="Gomes A.C."/>
            <person name="Makela M.R."/>
            <person name="Stajich J."/>
            <person name="Grigoriev I.V."/>
            <person name="Mortensen U.H."/>
            <person name="De vries R.P."/>
            <person name="Baker S.E."/>
            <person name="Andersen M.R."/>
        </authorList>
    </citation>
    <scope>NUCLEOTIDE SEQUENCE [LARGE SCALE GENOMIC DNA]</scope>
    <source>
        <strain evidence="4 5">CBS 600.67</strain>
    </source>
</reference>
<dbReference type="PANTHER" id="PTHR43544:SF36">
    <property type="entry name" value="CHAIN OXIDOREDUCTASE (CSGA), PUTATIVE (AFU_ORTHOLOGUE AFUA_4G00910)-RELATED"/>
    <property type="match status" value="1"/>
</dbReference>
<dbReference type="EMBL" id="JBFXLS010000072">
    <property type="protein sequence ID" value="KAL2820137.1"/>
    <property type="molecule type" value="Genomic_DNA"/>
</dbReference>
<accession>A0ABR4HZF2</accession>
<dbReference type="PRINTS" id="PR00080">
    <property type="entry name" value="SDRFAMILY"/>
</dbReference>
<evidence type="ECO:0000259" key="3">
    <source>
        <dbReference type="SMART" id="SM00822"/>
    </source>
</evidence>
<dbReference type="InterPro" id="IPR002347">
    <property type="entry name" value="SDR_fam"/>
</dbReference>
<dbReference type="InterPro" id="IPR036291">
    <property type="entry name" value="NAD(P)-bd_dom_sf"/>
</dbReference>
<dbReference type="InterPro" id="IPR057326">
    <property type="entry name" value="KR_dom"/>
</dbReference>
<keyword evidence="5" id="KW-1185">Reference proteome</keyword>
<dbReference type="SMART" id="SM00822">
    <property type="entry name" value="PKS_KR"/>
    <property type="match status" value="1"/>
</dbReference>
<sequence length="245" mass="27020">MTSYLITGSSRGIGLELTRQLVNSNKDVTIFASSRSSNSAEFRNLLEKHPEQIMFVTLDVTRKESIEKAVERVSAKLDGRELDVLINNAGALSLGRVEDMQSKDLEEIFRTNVSGVHEVTKAMLPLMRRGGKKKILNISSMLGSITNQSQGDQVAIPSYSISKAALNMLTVAYAHDLEKEGFTVFCVSPGWLKSDMGGQNADLPVKTGVTGVLEILERTGRDGNGRFFNIHVPGWERYTGEEIPW</sequence>
<gene>
    <name evidence="4" type="ORF">BDW59DRAFT_174596</name>
</gene>
<dbReference type="PRINTS" id="PR00081">
    <property type="entry name" value="GDHRDH"/>
</dbReference>
<evidence type="ECO:0000256" key="1">
    <source>
        <dbReference type="ARBA" id="ARBA00006484"/>
    </source>
</evidence>
<name>A0ABR4HZF2_9EURO</name>